<dbReference type="CDD" id="cd06163">
    <property type="entry name" value="S2P-M50_PDZ_RseP-like"/>
    <property type="match status" value="1"/>
</dbReference>
<evidence type="ECO:0000256" key="7">
    <source>
        <dbReference type="ARBA" id="ARBA00022833"/>
    </source>
</evidence>
<feature type="transmembrane region" description="Helical" evidence="11">
    <location>
        <begin position="209"/>
        <end position="228"/>
    </location>
</feature>
<protein>
    <recommendedName>
        <fullName evidence="11">Zinc metalloprotease</fullName>
        <ecNumber evidence="11">3.4.24.-</ecNumber>
    </recommendedName>
</protein>
<dbReference type="SUPFAM" id="SSF50156">
    <property type="entry name" value="PDZ domain-like"/>
    <property type="match status" value="1"/>
</dbReference>
<feature type="transmembrane region" description="Helical" evidence="11">
    <location>
        <begin position="268"/>
        <end position="289"/>
    </location>
</feature>
<dbReference type="InterPro" id="IPR041489">
    <property type="entry name" value="PDZ_6"/>
</dbReference>
<evidence type="ECO:0000256" key="3">
    <source>
        <dbReference type="ARBA" id="ARBA00007931"/>
    </source>
</evidence>
<keyword evidence="5 11" id="KW-0812">Transmembrane</keyword>
<keyword evidence="6 11" id="KW-0378">Hydrolase</keyword>
<keyword evidence="4" id="KW-0645">Protease</keyword>
<evidence type="ECO:0000313" key="14">
    <source>
        <dbReference type="EMBL" id="MBC2575838.1"/>
    </source>
</evidence>
<evidence type="ECO:0000256" key="8">
    <source>
        <dbReference type="ARBA" id="ARBA00022989"/>
    </source>
</evidence>
<evidence type="ECO:0000313" key="15">
    <source>
        <dbReference type="Proteomes" id="UP000713904"/>
    </source>
</evidence>
<comment type="subcellular location">
    <subcellularLocation>
        <location evidence="2">Membrane</location>
        <topology evidence="2">Multi-pass membrane protein</topology>
    </subcellularLocation>
</comment>
<reference evidence="14 15" key="1">
    <citation type="submission" date="2020-05" db="EMBL/GenBank/DDBJ databases">
        <title>Draft genome of xy-202 and genomic insight in genome of the genus Peptostreptococcus.</title>
        <authorList>
            <person name="Zhang Z."/>
        </authorList>
    </citation>
    <scope>NUCLEOTIDE SEQUENCE [LARGE SCALE GENOMIC DNA]</scope>
    <source>
        <strain evidence="14 15">DSM 27025</strain>
    </source>
</reference>
<feature type="transmembrane region" description="Helical" evidence="11">
    <location>
        <begin position="309"/>
        <end position="328"/>
    </location>
</feature>
<dbReference type="InterPro" id="IPR036034">
    <property type="entry name" value="PDZ_sf"/>
</dbReference>
<keyword evidence="9 11" id="KW-0482">Metalloprotease</keyword>
<keyword evidence="7 11" id="KW-0862">Zinc</keyword>
<feature type="domain" description="PDZ" evidence="13">
    <location>
        <begin position="122"/>
        <end position="172"/>
    </location>
</feature>
<name>A0ABR6TL14_9FIRM</name>
<evidence type="ECO:0000256" key="4">
    <source>
        <dbReference type="ARBA" id="ARBA00022670"/>
    </source>
</evidence>
<keyword evidence="15" id="KW-1185">Reference proteome</keyword>
<gene>
    <name evidence="14" type="primary">rseP</name>
    <name evidence="14" type="ORF">HLB29_03970</name>
</gene>
<dbReference type="InterPro" id="IPR004387">
    <property type="entry name" value="Pept_M50_Zn"/>
</dbReference>
<evidence type="ECO:0000256" key="11">
    <source>
        <dbReference type="RuleBase" id="RU362031"/>
    </source>
</evidence>
<evidence type="ECO:0000256" key="2">
    <source>
        <dbReference type="ARBA" id="ARBA00004141"/>
    </source>
</evidence>
<dbReference type="Proteomes" id="UP000713904">
    <property type="component" value="Unassembled WGS sequence"/>
</dbReference>
<evidence type="ECO:0000256" key="9">
    <source>
        <dbReference type="ARBA" id="ARBA00023049"/>
    </source>
</evidence>
<evidence type="ECO:0000256" key="6">
    <source>
        <dbReference type="ARBA" id="ARBA00022801"/>
    </source>
</evidence>
<dbReference type="InterPro" id="IPR008915">
    <property type="entry name" value="Peptidase_M50"/>
</dbReference>
<evidence type="ECO:0000259" key="12">
    <source>
        <dbReference type="Pfam" id="PF02163"/>
    </source>
</evidence>
<proteinExistence type="inferred from homology"/>
<sequence>MNIIAAILVFGLIIFIHELGHFYFAKKAGVTIHEFAIGMGPAIFKKEKNGTLYSIRLFPVGGFVAMEGEDEESNDPNSFGKKTIKERFLSIFAGPMANIILCIVLLIPFFFFRGTPTTTFDTVIKNSPAYNVGFKKGDRIISIDNRKINNFEELGTIIGNSNGNEMKIKYERNGKIENKSISAEKQSGKYVIGIKPTSEKNPLKAIKQAFVSTYVISKTMLVFLWQLITGQLSGKVMDTVSGPVGVVNMVSNAATTGILNLVFMTALISLNIGIMNLLPIPALDGWRILMLMIEKIRKGKKIPAKIEGYINGIGLIALLSFMVFITYADIMKLIFKK</sequence>
<feature type="transmembrane region" description="Helical" evidence="11">
    <location>
        <begin position="6"/>
        <end position="25"/>
    </location>
</feature>
<comment type="caution">
    <text evidence="14">The sequence shown here is derived from an EMBL/GenBank/DDBJ whole genome shotgun (WGS) entry which is preliminary data.</text>
</comment>
<dbReference type="Pfam" id="PF17820">
    <property type="entry name" value="PDZ_6"/>
    <property type="match status" value="1"/>
</dbReference>
<feature type="domain" description="Peptidase M50" evidence="12">
    <location>
        <begin position="6"/>
        <end position="320"/>
    </location>
</feature>
<dbReference type="EC" id="3.4.24.-" evidence="11"/>
<accession>A0ABR6TL14</accession>
<evidence type="ECO:0000256" key="10">
    <source>
        <dbReference type="ARBA" id="ARBA00023136"/>
    </source>
</evidence>
<comment type="cofactor">
    <cofactor evidence="1 11">
        <name>Zn(2+)</name>
        <dbReference type="ChEBI" id="CHEBI:29105"/>
    </cofactor>
</comment>
<dbReference type="Gene3D" id="2.30.42.10">
    <property type="match status" value="1"/>
</dbReference>
<keyword evidence="10 11" id="KW-0472">Membrane</keyword>
<dbReference type="EMBL" id="JABGBW010000002">
    <property type="protein sequence ID" value="MBC2575838.1"/>
    <property type="molecule type" value="Genomic_DNA"/>
</dbReference>
<dbReference type="NCBIfam" id="TIGR00054">
    <property type="entry name" value="RIP metalloprotease RseP"/>
    <property type="match status" value="1"/>
</dbReference>
<dbReference type="Pfam" id="PF02163">
    <property type="entry name" value="Peptidase_M50"/>
    <property type="match status" value="1"/>
</dbReference>
<organism evidence="14 15">
    <name type="scientific">Peptostreptococcus canis</name>
    <dbReference type="NCBI Taxonomy" id="1159213"/>
    <lineage>
        <taxon>Bacteria</taxon>
        <taxon>Bacillati</taxon>
        <taxon>Bacillota</taxon>
        <taxon>Clostridia</taxon>
        <taxon>Peptostreptococcales</taxon>
        <taxon>Peptostreptococcaceae</taxon>
        <taxon>Peptostreptococcus</taxon>
    </lineage>
</organism>
<keyword evidence="11" id="KW-0479">Metal-binding</keyword>
<comment type="similarity">
    <text evidence="3 11">Belongs to the peptidase M50B family.</text>
</comment>
<dbReference type="PANTHER" id="PTHR42837">
    <property type="entry name" value="REGULATOR OF SIGMA-E PROTEASE RSEP"/>
    <property type="match status" value="1"/>
</dbReference>
<feature type="transmembrane region" description="Helical" evidence="11">
    <location>
        <begin position="88"/>
        <end position="111"/>
    </location>
</feature>
<evidence type="ECO:0000256" key="1">
    <source>
        <dbReference type="ARBA" id="ARBA00001947"/>
    </source>
</evidence>
<evidence type="ECO:0000259" key="13">
    <source>
        <dbReference type="Pfam" id="PF17820"/>
    </source>
</evidence>
<dbReference type="CDD" id="cd23081">
    <property type="entry name" value="cpPDZ_EcRseP-like"/>
    <property type="match status" value="1"/>
</dbReference>
<keyword evidence="8 11" id="KW-1133">Transmembrane helix</keyword>
<dbReference type="RefSeq" id="WP_185623861.1">
    <property type="nucleotide sequence ID" value="NZ_JABGBW010000002.1"/>
</dbReference>
<dbReference type="PANTHER" id="PTHR42837:SF2">
    <property type="entry name" value="MEMBRANE METALLOPROTEASE ARASP2, CHLOROPLASTIC-RELATED"/>
    <property type="match status" value="1"/>
</dbReference>
<evidence type="ECO:0000256" key="5">
    <source>
        <dbReference type="ARBA" id="ARBA00022692"/>
    </source>
</evidence>
<dbReference type="GO" id="GO:0008237">
    <property type="term" value="F:metallopeptidase activity"/>
    <property type="evidence" value="ECO:0007669"/>
    <property type="project" value="UniProtKB-KW"/>
</dbReference>